<dbReference type="Proteomes" id="UP000289152">
    <property type="component" value="Unassembled WGS sequence"/>
</dbReference>
<organism evidence="1 2">
    <name type="scientific">Tremella mesenterica</name>
    <name type="common">Jelly fungus</name>
    <dbReference type="NCBI Taxonomy" id="5217"/>
    <lineage>
        <taxon>Eukaryota</taxon>
        <taxon>Fungi</taxon>
        <taxon>Dikarya</taxon>
        <taxon>Basidiomycota</taxon>
        <taxon>Agaricomycotina</taxon>
        <taxon>Tremellomycetes</taxon>
        <taxon>Tremellales</taxon>
        <taxon>Tremellaceae</taxon>
        <taxon>Tremella</taxon>
    </lineage>
</organism>
<evidence type="ECO:0000313" key="1">
    <source>
        <dbReference type="EMBL" id="RXK36405.1"/>
    </source>
</evidence>
<evidence type="ECO:0000313" key="2">
    <source>
        <dbReference type="Proteomes" id="UP000289152"/>
    </source>
</evidence>
<sequence length="182" mass="20362">MSAPPIFLPAPTVRRLETSHESAVSTSSTRSHNEDYSDLFETVQLSMCIYHRAFFGLTSAPTETKVRPVLLVKTDVPRIDSQGSSDIFAPPDEKSISLGLPIADYVSQQREKLRSVIFTSRGKLSSEEWTRRLEGWKSLVQSLEPKMVRQEVRDGLIREADGWEAYETEKQLTAGPSGTSDT</sequence>
<gene>
    <name evidence="1" type="ORF">M231_06307</name>
</gene>
<dbReference type="AlphaFoldDB" id="A0A4Q1BFA1"/>
<accession>A0A4Q1BFA1</accession>
<dbReference type="InParanoid" id="A0A4Q1BFA1"/>
<keyword evidence="2" id="KW-1185">Reference proteome</keyword>
<dbReference type="EMBL" id="SDIL01000098">
    <property type="protein sequence ID" value="RXK36405.1"/>
    <property type="molecule type" value="Genomic_DNA"/>
</dbReference>
<reference evidence="1 2" key="1">
    <citation type="submission" date="2016-06" db="EMBL/GenBank/DDBJ databases">
        <title>Evolution of pathogenesis and genome organization in the Tremellales.</title>
        <authorList>
            <person name="Cuomo C."/>
            <person name="Litvintseva A."/>
            <person name="Heitman J."/>
            <person name="Chen Y."/>
            <person name="Sun S."/>
            <person name="Springer D."/>
            <person name="Dromer F."/>
            <person name="Young S."/>
            <person name="Zeng Q."/>
            <person name="Chapman S."/>
            <person name="Gujja S."/>
            <person name="Saif S."/>
            <person name="Birren B."/>
        </authorList>
    </citation>
    <scope>NUCLEOTIDE SEQUENCE [LARGE SCALE GENOMIC DNA]</scope>
    <source>
        <strain evidence="1 2">ATCC 28783</strain>
    </source>
</reference>
<name>A0A4Q1BFA1_TREME</name>
<protein>
    <submittedName>
        <fullName evidence="1">Uncharacterized protein</fullName>
    </submittedName>
</protein>
<proteinExistence type="predicted"/>
<comment type="caution">
    <text evidence="1">The sequence shown here is derived from an EMBL/GenBank/DDBJ whole genome shotgun (WGS) entry which is preliminary data.</text>
</comment>